<gene>
    <name evidence="3" type="ORF">Malapachy_2489</name>
</gene>
<dbReference type="RefSeq" id="XP_017992927.1">
    <property type="nucleotide sequence ID" value="XM_018136978.1"/>
</dbReference>
<dbReference type="AlphaFoldDB" id="A0A0N0RSH4"/>
<feature type="compositionally biased region" description="Basic and acidic residues" evidence="1">
    <location>
        <begin position="1034"/>
        <end position="1045"/>
    </location>
</feature>
<sequence length="1182" mass="125940">MGSLACNGEERILLASLLQQKQVRRVAAAWSITNFPPKEVDAMFRAIEVVYRINSDFLRSLQEIGPNPTSPKGLGNLLMHWVDKLQAPYTSYVSVYMCGLNSWAPIIHNKELGLILAQISTELPKSVEQPEWTLDDFFELPLIRLRFYKKLYNRLLRSTQAGRSDHELLVGANRKLDVLVDKAAKRQAVSFIQQNPNHAPKDISTEKPISRSNTTASASSVAAMASHASPTVPSPRPIPAPTLTSPMAKEGVASSPHITTPQSPTATTSPLMMAQTPRPPSVPLESATKSPEVPRPNATSPVMTPTFPAMRPVVMPPPGSTPRPAPPASVPMPPQGLTSGPRPVAPSMPTPGAISGPTQVSAPSVSPPMASPTMPGRPPAPMMTPGAMPALGSPLPVTMKPPMHVRPVAGANATPLLETPANFGVSATSSQPRRPIPTPAPSADAPRNVSGQKSDAANTPNQSPVPDTKEPEVITVSPSTSKLSPMLVPPAMMPVPVPSSTSSPTMTPKPKAEPSHTRPSITQSIESQNLVQIQNRIDSTKTIDVFSLEPKSCRLHMTPPSLPFQRQLRSTDSVRLQVVPRHGAGRTIEKARLILLTDLLLVAEDKAPHAMELPAQDIQLMFPPLSGRFIDVYDQGVTQPTSLRLSIMQRVDLLVTLPTAERKALWLRELHACKNFGQHQQRSPVKESRPLPGGMTQPAPVPTPTMSGILSTPKAGPPSQAPNTGSQPKSPPAAVNAALQSALSLSASPPRPTQTSPPAHTSPRFGAASVPVPMPGTTPGPQSPPSGQAVLPSTLNKGPSVPPSPMMPPDRLLPGRSASPANTTSDSRIRAGLPPLLVPNASTSDSLPSVPVAEQDSGRVSSPITPAHLTRASSLASQESFPRLMTRRVDSPDSSMPMPPNRGPDEKGVVGAPRPGATSAMSFGSASEQTLAGFQPPSSPNGPLGFNIRAPLGGLRALGMRRPSEPQLSQLAQSQASSPTLPQAQTRTQAGPTAVTFSPNTAQGPGPAPGKTIPRSVSTSRLRDASSPTFEPPSKMRHETQRRNSTEWMQEDQAEQEIAPAKYEKQSFNLCAQMRCKVFLKQSYAQWRSLGSARLRLYHLMPSKTNQLVVENDKKVMISSIVLPNAVERVGKTGLAVELSDMGRLTGIVYMLHMRSEESANGLFEQLLTGSSRTALTSPSLA</sequence>
<dbReference type="GeneID" id="28728853"/>
<dbReference type="Pfam" id="PF00621">
    <property type="entry name" value="RhoGEF"/>
    <property type="match status" value="1"/>
</dbReference>
<dbReference type="PROSITE" id="PS50010">
    <property type="entry name" value="DH_2"/>
    <property type="match status" value="1"/>
</dbReference>
<dbReference type="InterPro" id="IPR000219">
    <property type="entry name" value="DH_dom"/>
</dbReference>
<keyword evidence="4" id="KW-1185">Reference proteome</keyword>
<feature type="compositionally biased region" description="Pro residues" evidence="1">
    <location>
        <begin position="487"/>
        <end position="497"/>
    </location>
</feature>
<evidence type="ECO:0000313" key="4">
    <source>
        <dbReference type="Proteomes" id="UP000037751"/>
    </source>
</evidence>
<feature type="compositionally biased region" description="Pro residues" evidence="1">
    <location>
        <begin position="365"/>
        <end position="378"/>
    </location>
</feature>
<feature type="domain" description="DH" evidence="2">
    <location>
        <begin position="1"/>
        <end position="186"/>
    </location>
</feature>
<feature type="compositionally biased region" description="Polar residues" evidence="1">
    <location>
        <begin position="517"/>
        <end position="526"/>
    </location>
</feature>
<protein>
    <submittedName>
        <fullName evidence="3">Gef1 protein</fullName>
    </submittedName>
</protein>
<dbReference type="OrthoDB" id="6244550at2759"/>
<evidence type="ECO:0000256" key="1">
    <source>
        <dbReference type="SAM" id="MobiDB-lite"/>
    </source>
</evidence>
<dbReference type="STRING" id="77020.A0A0N0RSH4"/>
<feature type="region of interest" description="Disordered" evidence="1">
    <location>
        <begin position="422"/>
        <end position="526"/>
    </location>
</feature>
<feature type="compositionally biased region" description="Pro residues" evidence="1">
    <location>
        <begin position="314"/>
        <end position="334"/>
    </location>
</feature>
<feature type="compositionally biased region" description="Low complexity" evidence="1">
    <location>
        <begin position="259"/>
        <end position="270"/>
    </location>
</feature>
<dbReference type="VEuPathDB" id="FungiDB:Malapachy_2489"/>
<accession>A0A0N0RSH4</accession>
<dbReference type="InterPro" id="IPR035899">
    <property type="entry name" value="DBL_dom_sf"/>
</dbReference>
<feature type="region of interest" description="Disordered" evidence="1">
    <location>
        <begin position="677"/>
        <end position="921"/>
    </location>
</feature>
<organism evidence="3 4">
    <name type="scientific">Malassezia pachydermatis</name>
    <dbReference type="NCBI Taxonomy" id="77020"/>
    <lineage>
        <taxon>Eukaryota</taxon>
        <taxon>Fungi</taxon>
        <taxon>Dikarya</taxon>
        <taxon>Basidiomycota</taxon>
        <taxon>Ustilaginomycotina</taxon>
        <taxon>Malasseziomycetes</taxon>
        <taxon>Malasseziales</taxon>
        <taxon>Malasseziaceae</taxon>
        <taxon>Malassezia</taxon>
    </lineage>
</organism>
<feature type="compositionally biased region" description="Pro residues" evidence="1">
    <location>
        <begin position="772"/>
        <end position="784"/>
    </location>
</feature>
<feature type="region of interest" description="Disordered" evidence="1">
    <location>
        <begin position="964"/>
        <end position="1047"/>
    </location>
</feature>
<comment type="caution">
    <text evidence="3">The sequence shown here is derived from an EMBL/GenBank/DDBJ whole genome shotgun (WGS) entry which is preliminary data.</text>
</comment>
<feature type="compositionally biased region" description="Low complexity" evidence="1">
    <location>
        <begin position="498"/>
        <end position="509"/>
    </location>
</feature>
<feature type="compositionally biased region" description="Low complexity" evidence="1">
    <location>
        <begin position="732"/>
        <end position="748"/>
    </location>
</feature>
<feature type="compositionally biased region" description="Basic and acidic residues" evidence="1">
    <location>
        <begin position="199"/>
        <end position="209"/>
    </location>
</feature>
<feature type="compositionally biased region" description="Polar residues" evidence="1">
    <location>
        <begin position="979"/>
        <end position="1003"/>
    </location>
</feature>
<proteinExistence type="predicted"/>
<feature type="compositionally biased region" description="Low complexity" evidence="1">
    <location>
        <begin position="967"/>
        <end position="978"/>
    </location>
</feature>
<feature type="compositionally biased region" description="Polar residues" evidence="1">
    <location>
        <begin position="449"/>
        <end position="465"/>
    </location>
</feature>
<dbReference type="Gene3D" id="1.20.900.10">
    <property type="entry name" value="Dbl homology (DH) domain"/>
    <property type="match status" value="1"/>
</dbReference>
<evidence type="ECO:0000259" key="2">
    <source>
        <dbReference type="PROSITE" id="PS50010"/>
    </source>
</evidence>
<feature type="region of interest" description="Disordered" evidence="1">
    <location>
        <begin position="191"/>
        <end position="378"/>
    </location>
</feature>
<feature type="compositionally biased region" description="Low complexity" evidence="1">
    <location>
        <begin position="210"/>
        <end position="229"/>
    </location>
</feature>
<dbReference type="GO" id="GO:0005085">
    <property type="term" value="F:guanyl-nucleotide exchange factor activity"/>
    <property type="evidence" value="ECO:0007669"/>
    <property type="project" value="InterPro"/>
</dbReference>
<feature type="compositionally biased region" description="Polar residues" evidence="1">
    <location>
        <begin position="871"/>
        <end position="880"/>
    </location>
</feature>
<dbReference type="EMBL" id="LGAV01000002">
    <property type="protein sequence ID" value="KOS15295.1"/>
    <property type="molecule type" value="Genomic_DNA"/>
</dbReference>
<evidence type="ECO:0000313" key="3">
    <source>
        <dbReference type="EMBL" id="KOS15295.1"/>
    </source>
</evidence>
<dbReference type="SUPFAM" id="SSF48065">
    <property type="entry name" value="DBL homology domain (DH-domain)"/>
    <property type="match status" value="1"/>
</dbReference>
<name>A0A0N0RSH4_9BASI</name>
<reference evidence="3 4" key="1">
    <citation type="submission" date="2015-07" db="EMBL/GenBank/DDBJ databases">
        <title>Draft Genome Sequence of Malassezia furfur CBS1878 and Malassezia pachydermatis CBS1879.</title>
        <authorList>
            <person name="Triana S."/>
            <person name="Ohm R."/>
            <person name="Gonzalez A."/>
            <person name="DeCock H."/>
            <person name="Restrepo S."/>
            <person name="Celis A."/>
        </authorList>
    </citation>
    <scope>NUCLEOTIDE SEQUENCE [LARGE SCALE GENOMIC DNA]</scope>
    <source>
        <strain evidence="3 4">CBS 1879</strain>
    </source>
</reference>
<dbReference type="Proteomes" id="UP000037751">
    <property type="component" value="Unassembled WGS sequence"/>
</dbReference>